<evidence type="ECO:0000313" key="1">
    <source>
        <dbReference type="EMBL" id="ETK02699.1"/>
    </source>
</evidence>
<name>W2C664_9BACT</name>
<comment type="caution">
    <text evidence="1">The sequence shown here is derived from an EMBL/GenBank/DDBJ whole genome shotgun (WGS) entry which is preliminary data.</text>
</comment>
<dbReference type="Proteomes" id="UP000018837">
    <property type="component" value="Unassembled WGS sequence"/>
</dbReference>
<dbReference type="AlphaFoldDB" id="W2C664"/>
<dbReference type="EMBL" id="AYUF01000311">
    <property type="protein sequence ID" value="ETK02699.1"/>
    <property type="molecule type" value="Genomic_DNA"/>
</dbReference>
<protein>
    <submittedName>
        <fullName evidence="1">Uncharacterized protein</fullName>
    </submittedName>
</protein>
<gene>
    <name evidence="1" type="ORF">N425_02965</name>
</gene>
<accession>W2C664</accession>
<proteinExistence type="predicted"/>
<sequence length="140" mass="15971">MKVNFTQVVEQLEKWATKERLDAVHSFLDQHGDDIAKGIDKASAYVQKHTPVLCEMIEVKELDMDALKEILTKTMTPESDFAALLDMGRNAQDELELFLQYLDANKKAVDKDKVYCIRCGMKSNELKEAFGDKSMLLLKL</sequence>
<dbReference type="PATRIC" id="fig|1411148.3.peg.359"/>
<organism evidence="1 2">
    <name type="scientific">Tannerella sp. oral taxon BU063 isolate Cell 2</name>
    <dbReference type="NCBI Taxonomy" id="1411148"/>
    <lineage>
        <taxon>Bacteria</taxon>
        <taxon>Pseudomonadati</taxon>
        <taxon>Bacteroidota</taxon>
        <taxon>Bacteroidia</taxon>
        <taxon>Bacteroidales</taxon>
        <taxon>Tannerellaceae</taxon>
        <taxon>Tannerella</taxon>
    </lineage>
</organism>
<reference evidence="1 2" key="1">
    <citation type="submission" date="2013-11" db="EMBL/GenBank/DDBJ databases">
        <title>Single cell genomics of uncultured Tannerella BU063 (oral taxon 286).</title>
        <authorList>
            <person name="Beall C.J."/>
            <person name="Campbell A.G."/>
            <person name="Griffen A.L."/>
            <person name="Podar M."/>
            <person name="Leys E.J."/>
        </authorList>
    </citation>
    <scope>NUCLEOTIDE SEQUENCE [LARGE SCALE GENOMIC DNA]</scope>
    <source>
        <strain evidence="1">Cell 2</strain>
    </source>
</reference>
<evidence type="ECO:0000313" key="2">
    <source>
        <dbReference type="Proteomes" id="UP000018837"/>
    </source>
</evidence>